<dbReference type="Gene3D" id="1.25.40.10">
    <property type="entry name" value="Tetratricopeptide repeat domain"/>
    <property type="match status" value="1"/>
</dbReference>
<evidence type="ECO:0000313" key="2">
    <source>
        <dbReference type="Proteomes" id="UP000252706"/>
    </source>
</evidence>
<evidence type="ECO:0000313" key="1">
    <source>
        <dbReference type="EMBL" id="RBW60868.1"/>
    </source>
</evidence>
<dbReference type="OrthoDB" id="54411at2"/>
<protein>
    <submittedName>
        <fullName evidence="1">Uncharacterized protein</fullName>
    </submittedName>
</protein>
<dbReference type="Proteomes" id="UP000252706">
    <property type="component" value="Unassembled WGS sequence"/>
</dbReference>
<gene>
    <name evidence="1" type="ORF">DS909_03195</name>
</gene>
<dbReference type="InterPro" id="IPR011990">
    <property type="entry name" value="TPR-like_helical_dom_sf"/>
</dbReference>
<accession>A0A366XA06</accession>
<dbReference type="EMBL" id="QOCE01000010">
    <property type="protein sequence ID" value="RBW60868.1"/>
    <property type="molecule type" value="Genomic_DNA"/>
</dbReference>
<name>A0A366XA06_9RHOB</name>
<reference evidence="1 2" key="1">
    <citation type="submission" date="2018-07" db="EMBL/GenBank/DDBJ databases">
        <title>Modular assembly of carbohydrate-degrading microbial communities in the ocean.</title>
        <authorList>
            <person name="Enke T.N."/>
            <person name="Datta M.S."/>
            <person name="Schwartzman J.A."/>
            <person name="Cermak N."/>
            <person name="Schmitz D.A."/>
            <person name="Barrere J."/>
            <person name="Cordero O.X."/>
        </authorList>
    </citation>
    <scope>NUCLEOTIDE SEQUENCE [LARGE SCALE GENOMIC DNA]</scope>
    <source>
        <strain evidence="1 2">C3M10</strain>
    </source>
</reference>
<organism evidence="1 2">
    <name type="scientific">Phaeobacter gallaeciensis</name>
    <dbReference type="NCBI Taxonomy" id="60890"/>
    <lineage>
        <taxon>Bacteria</taxon>
        <taxon>Pseudomonadati</taxon>
        <taxon>Pseudomonadota</taxon>
        <taxon>Alphaproteobacteria</taxon>
        <taxon>Rhodobacterales</taxon>
        <taxon>Roseobacteraceae</taxon>
        <taxon>Phaeobacter</taxon>
    </lineage>
</organism>
<comment type="caution">
    <text evidence="1">The sequence shown here is derived from an EMBL/GenBank/DDBJ whole genome shotgun (WGS) entry which is preliminary data.</text>
</comment>
<proteinExistence type="predicted"/>
<dbReference type="RefSeq" id="WP_113822001.1">
    <property type="nucleotide sequence ID" value="NZ_QOCE01000010.1"/>
</dbReference>
<sequence length="530" mass="58912">MADTDVSLGKAEILGQLERILRSKNFSASQRNKAFLKYVVTAGLVGDADRLKEYTIATEVFGKDSSFDPRGDAVVRVEARRLRRALEHYYLTEGVEDAVSILMPKGGYRPAFSRQDTKQTENSFTRARNDAIAGEFERSKPTVFVSEFANDGLAASQNFSTGFTRQLLVGLTRFAELVVIPRESPKPNAQAPEAELCFQLAGNVTMTPAGIEIEAHLIDAKSGQYVWAQSFDLPRQPAHAQITRDDIANQVVRELAQVYGIIFSKVHEKDGTPPGALKSYESVGQFYRYWQTFDREMFERVRCDLEAALESDPGYAEANACLSLVYTNAFRFAHDVSAIVSDPRVRAMELAQTAIEWAPQSSRGFHALGLAAWFSGDMDGGLEALETGFRLNPNDTEVMASLGHHLALLADWERAIPLLEESFVRNPAQPKAYRVMLSVYHFVQRDFERAISEAKKVYAPKVVHGYLMVAVCAAKLGKVAETQSALDSLLAIDPDYRTNIGKDLAKRNLCSELQRRLGEGLECAFDLVSR</sequence>
<dbReference type="AlphaFoldDB" id="A0A366XA06"/>
<dbReference type="SUPFAM" id="SSF48452">
    <property type="entry name" value="TPR-like"/>
    <property type="match status" value="1"/>
</dbReference>